<dbReference type="EMBL" id="PJCH01000003">
    <property type="protein sequence ID" value="PQA89140.1"/>
    <property type="molecule type" value="Genomic_DNA"/>
</dbReference>
<evidence type="ECO:0000313" key="2">
    <source>
        <dbReference type="EMBL" id="PQA89140.1"/>
    </source>
</evidence>
<feature type="chain" id="PRO_5015785381" description="DUF2490 domain-containing protein" evidence="1">
    <location>
        <begin position="43"/>
        <end position="244"/>
    </location>
</feature>
<feature type="signal peptide" evidence="1">
    <location>
        <begin position="1"/>
        <end position="42"/>
    </location>
</feature>
<organism evidence="2 3">
    <name type="scientific">Hyphococcus luteus</name>
    <dbReference type="NCBI Taxonomy" id="2058213"/>
    <lineage>
        <taxon>Bacteria</taxon>
        <taxon>Pseudomonadati</taxon>
        <taxon>Pseudomonadota</taxon>
        <taxon>Alphaproteobacteria</taxon>
        <taxon>Parvularculales</taxon>
        <taxon>Parvularculaceae</taxon>
        <taxon>Hyphococcus</taxon>
    </lineage>
</organism>
<evidence type="ECO:0008006" key="4">
    <source>
        <dbReference type="Google" id="ProtNLM"/>
    </source>
</evidence>
<keyword evidence="1" id="KW-0732">Signal</keyword>
<comment type="caution">
    <text evidence="2">The sequence shown here is derived from an EMBL/GenBank/DDBJ whole genome shotgun (WGS) entry which is preliminary data.</text>
</comment>
<dbReference type="Pfam" id="PF10677">
    <property type="entry name" value="DUF2490"/>
    <property type="match status" value="1"/>
</dbReference>
<gene>
    <name evidence="2" type="ORF">CW354_04120</name>
</gene>
<dbReference type="Proteomes" id="UP000239504">
    <property type="component" value="Unassembled WGS sequence"/>
</dbReference>
<name>A0A2S7K9F9_9PROT</name>
<evidence type="ECO:0000256" key="1">
    <source>
        <dbReference type="SAM" id="SignalP"/>
    </source>
</evidence>
<evidence type="ECO:0000313" key="3">
    <source>
        <dbReference type="Proteomes" id="UP000239504"/>
    </source>
</evidence>
<reference evidence="2 3" key="1">
    <citation type="submission" date="2017-12" db="EMBL/GenBank/DDBJ databases">
        <authorList>
            <person name="Hurst M.R.H."/>
        </authorList>
    </citation>
    <scope>NUCLEOTIDE SEQUENCE [LARGE SCALE GENOMIC DNA]</scope>
    <source>
        <strain evidence="2 3">SY-3-19</strain>
    </source>
</reference>
<dbReference type="InterPro" id="IPR019619">
    <property type="entry name" value="DUF2490"/>
</dbReference>
<proteinExistence type="predicted"/>
<accession>A0A2S7K9F9</accession>
<sequence>MRLEQRGRIKIFMQSFFAIRVRFFGFCACALAGFMIAAPAQAAEHDAQVWTTAAAKLRLDEDWALNLEAQGRFGDDVQRLNETQFKASVLRRVGPGLKIGAGYGHMIKNRAGGPDRHENRIWQELAWKPETGIKTSLSFRTRVEQRIIAGDTGWRVRSRLKATRPLGEGASLYAYGSEEAFFFLNDADWGARSGFDQSRIGAGLGWRFSQMASLEAGYLNRFKPAPDTEDKMNHIIALTVVLRP</sequence>
<dbReference type="OrthoDB" id="5381041at2"/>
<protein>
    <recommendedName>
        <fullName evidence="4">DUF2490 domain-containing protein</fullName>
    </recommendedName>
</protein>
<keyword evidence="3" id="KW-1185">Reference proteome</keyword>
<dbReference type="AlphaFoldDB" id="A0A2S7K9F9"/>